<evidence type="ECO:0000313" key="3">
    <source>
        <dbReference type="EMBL" id="NYG98901.1"/>
    </source>
</evidence>
<dbReference type="RefSeq" id="WP_179566761.1">
    <property type="nucleotide sequence ID" value="NZ_JACBZY010000001.1"/>
</dbReference>
<evidence type="ECO:0008006" key="5">
    <source>
        <dbReference type="Google" id="ProtNLM"/>
    </source>
</evidence>
<gene>
    <name evidence="3" type="ORF">BJ979_001527</name>
</gene>
<comment type="caution">
    <text evidence="3">The sequence shown here is derived from an EMBL/GenBank/DDBJ whole genome shotgun (WGS) entry which is preliminary data.</text>
</comment>
<sequence>MPDLKMDLGLLEQLRNDLDAVIAEFEGADDFSDDVAEATGHDDLGGHVRDFAHKWNDKRKKMTENIKALREQLSAITDGFTKVDKELAKALRDAADSGDTSFPPPGQNNPGHNPTAY</sequence>
<proteinExistence type="predicted"/>
<evidence type="ECO:0000313" key="4">
    <source>
        <dbReference type="Proteomes" id="UP000553888"/>
    </source>
</evidence>
<dbReference type="AlphaFoldDB" id="A0A852YCJ5"/>
<accession>A0A852YCJ5</accession>
<feature type="compositionally biased region" description="Low complexity" evidence="2">
    <location>
        <begin position="108"/>
        <end position="117"/>
    </location>
</feature>
<reference evidence="3 4" key="1">
    <citation type="submission" date="2020-07" db="EMBL/GenBank/DDBJ databases">
        <title>Sequencing the genomes of 1000 actinobacteria strains.</title>
        <authorList>
            <person name="Klenk H.-P."/>
        </authorList>
    </citation>
    <scope>NUCLEOTIDE SEQUENCE [LARGE SCALE GENOMIC DNA]</scope>
    <source>
        <strain evidence="3 4">DSM 23141</strain>
    </source>
</reference>
<evidence type="ECO:0000256" key="2">
    <source>
        <dbReference type="SAM" id="MobiDB-lite"/>
    </source>
</evidence>
<keyword evidence="4" id="KW-1185">Reference proteome</keyword>
<organism evidence="3 4">
    <name type="scientific">Schumannella luteola</name>
    <dbReference type="NCBI Taxonomy" id="472059"/>
    <lineage>
        <taxon>Bacteria</taxon>
        <taxon>Bacillati</taxon>
        <taxon>Actinomycetota</taxon>
        <taxon>Actinomycetes</taxon>
        <taxon>Micrococcales</taxon>
        <taxon>Microbacteriaceae</taxon>
        <taxon>Schumannella</taxon>
    </lineage>
</organism>
<dbReference type="EMBL" id="JACBZY010000001">
    <property type="protein sequence ID" value="NYG98901.1"/>
    <property type="molecule type" value="Genomic_DNA"/>
</dbReference>
<protein>
    <recommendedName>
        <fullName evidence="5">Flagellar protein FlgN</fullName>
    </recommendedName>
</protein>
<name>A0A852YCJ5_9MICO</name>
<feature type="region of interest" description="Disordered" evidence="2">
    <location>
        <begin position="92"/>
        <end position="117"/>
    </location>
</feature>
<feature type="coiled-coil region" evidence="1">
    <location>
        <begin position="52"/>
        <end position="79"/>
    </location>
</feature>
<keyword evidence="1" id="KW-0175">Coiled coil</keyword>
<evidence type="ECO:0000256" key="1">
    <source>
        <dbReference type="SAM" id="Coils"/>
    </source>
</evidence>
<dbReference type="Proteomes" id="UP000553888">
    <property type="component" value="Unassembled WGS sequence"/>
</dbReference>